<feature type="transmembrane region" description="Helical" evidence="1">
    <location>
        <begin position="668"/>
        <end position="686"/>
    </location>
</feature>
<keyword evidence="1" id="KW-0472">Membrane</keyword>
<sequence length="706" mass="72559">EFPGVTQPNGLAVAHLVRAPWAWLNVTVAPSNAQVEVNPLATVNPLPSSSTGTYSGQYLEGDYWINASAPGCQSASRGLYLRTMVNETVGIVLTCPGLPTVPVSFLENGLPTASSWTVDLSGITGSASGRNITFNVTAGSYPYLLESPVPGSSGVRYVTHPTSGTVQVGSSHLSKPVPYLTQYQLNVSGSPATGGTVSPAGTLWENASGSVTLTATPGPGDAFAGWVCAPTSLCPSPSSDPMTVTVSGPGSATATFVPAKEPVSFLEQGLPLGTPWSVVFDGTAGTARGQNITFNVTAGTYSYRVASPLSGGPGVRYLTPQTSGTLTVGARPVSVPEPFTAQYLLMVSSAPTSDGHATPSNGWYGSTTPVTLQAYPSSGYRFTGWTSPNATGYRGPNDPETLTLGAPLEEVATFAPALTYDLVFQETGIPAGTLWSVNVSGTTLSSTTYTLTFSLTNGTYAYLLAQEVHPNAPGLRYQAAAPTGTVTVTGQPVTVNVAYDLQAYLTVSAGNGTRGTTSPSSGWFTAGTLVELQAAPLPTFVFSGWLGTGVGSYSGPADPSNLTLSEPVNETATFSPAPPLAGYVVGTVTPPNALIVVGGRVANVSVDGAFNLSLPPGRYPLNASVAGYVPYQTRVTVLAGKSTAVTISLTPAPSPGTSPVFGPPALEALYLILPPLAIVGLVLFAWHRRRKRRPTEGTGADRPATP</sequence>
<dbReference type="InterPro" id="IPR013784">
    <property type="entry name" value="Carb-bd-like_fold"/>
</dbReference>
<evidence type="ECO:0000313" key="4">
    <source>
        <dbReference type="EMBL" id="EQD73879.1"/>
    </source>
</evidence>
<dbReference type="Pfam" id="PF08308">
    <property type="entry name" value="PEGA"/>
    <property type="match status" value="1"/>
</dbReference>
<protein>
    <submittedName>
        <fullName evidence="4">PEGA domain protein</fullName>
    </submittedName>
</protein>
<dbReference type="InterPro" id="IPR013229">
    <property type="entry name" value="PEGA"/>
</dbReference>
<comment type="caution">
    <text evidence="4">The sequence shown here is derived from an EMBL/GenBank/DDBJ whole genome shotgun (WGS) entry which is preliminary data.</text>
</comment>
<dbReference type="Pfam" id="PF18998">
    <property type="entry name" value="Flg_new_2"/>
    <property type="match status" value="3"/>
</dbReference>
<organism evidence="4">
    <name type="scientific">mine drainage metagenome</name>
    <dbReference type="NCBI Taxonomy" id="410659"/>
    <lineage>
        <taxon>unclassified sequences</taxon>
        <taxon>metagenomes</taxon>
        <taxon>ecological metagenomes</taxon>
    </lineage>
</organism>
<dbReference type="GO" id="GO:0030246">
    <property type="term" value="F:carbohydrate binding"/>
    <property type="evidence" value="ECO:0007669"/>
    <property type="project" value="InterPro"/>
</dbReference>
<dbReference type="SUPFAM" id="SSF49452">
    <property type="entry name" value="Starch-binding domain-like"/>
    <property type="match status" value="1"/>
</dbReference>
<feature type="domain" description="Bacterial repeat" evidence="3">
    <location>
        <begin position="506"/>
        <end position="576"/>
    </location>
</feature>
<evidence type="ECO:0000259" key="2">
    <source>
        <dbReference type="Pfam" id="PF08308"/>
    </source>
</evidence>
<dbReference type="InterPro" id="IPR044060">
    <property type="entry name" value="Bacterial_rp_domain"/>
</dbReference>
<feature type="non-terminal residue" evidence="4">
    <location>
        <position position="1"/>
    </location>
</feature>
<keyword evidence="1" id="KW-1133">Transmembrane helix</keyword>
<feature type="domain" description="PEGA" evidence="2">
    <location>
        <begin position="607"/>
        <end position="651"/>
    </location>
</feature>
<reference evidence="4" key="1">
    <citation type="submission" date="2013-08" db="EMBL/GenBank/DDBJ databases">
        <authorList>
            <person name="Mendez C."/>
            <person name="Richter M."/>
            <person name="Ferrer M."/>
            <person name="Sanchez J."/>
        </authorList>
    </citation>
    <scope>NUCLEOTIDE SEQUENCE</scope>
</reference>
<evidence type="ECO:0000256" key="1">
    <source>
        <dbReference type="SAM" id="Phobius"/>
    </source>
</evidence>
<proteinExistence type="predicted"/>
<accession>T1CX96</accession>
<dbReference type="Gene3D" id="2.60.40.1120">
    <property type="entry name" value="Carboxypeptidase-like, regulatory domain"/>
    <property type="match status" value="1"/>
</dbReference>
<reference evidence="4" key="2">
    <citation type="journal article" date="2014" name="ISME J.">
        <title>Microbial stratification in low pH oxic and suboxic macroscopic growths along an acid mine drainage.</title>
        <authorList>
            <person name="Mendez-Garcia C."/>
            <person name="Mesa V."/>
            <person name="Sprenger R.R."/>
            <person name="Richter M."/>
            <person name="Diez M.S."/>
            <person name="Solano J."/>
            <person name="Bargiela R."/>
            <person name="Golyshina O.V."/>
            <person name="Manteca A."/>
            <person name="Ramos J.L."/>
            <person name="Gallego J.R."/>
            <person name="Llorente I."/>
            <person name="Martins Dos Santos V.A."/>
            <person name="Jensen O.N."/>
            <person name="Pelaez A.I."/>
            <person name="Sanchez J."/>
            <person name="Ferrer M."/>
        </authorList>
    </citation>
    <scope>NUCLEOTIDE SEQUENCE</scope>
</reference>
<gene>
    <name evidence="4" type="ORF">B1B_02987</name>
</gene>
<evidence type="ECO:0000259" key="3">
    <source>
        <dbReference type="Pfam" id="PF18998"/>
    </source>
</evidence>
<feature type="domain" description="Bacterial repeat" evidence="3">
    <location>
        <begin position="346"/>
        <end position="392"/>
    </location>
</feature>
<dbReference type="AlphaFoldDB" id="T1CX96"/>
<keyword evidence="1" id="KW-0812">Transmembrane</keyword>
<name>T1CX96_9ZZZZ</name>
<feature type="domain" description="Bacterial repeat" evidence="3">
    <location>
        <begin position="186"/>
        <end position="258"/>
    </location>
</feature>
<dbReference type="EMBL" id="AUZY01001801">
    <property type="protein sequence ID" value="EQD73879.1"/>
    <property type="molecule type" value="Genomic_DNA"/>
</dbReference>